<keyword evidence="3" id="KW-1185">Reference proteome</keyword>
<reference evidence="2" key="1">
    <citation type="submission" date="2023-10" db="EMBL/GenBank/DDBJ databases">
        <title>Genome assembly of Pristionchus species.</title>
        <authorList>
            <person name="Yoshida K."/>
            <person name="Sommer R.J."/>
        </authorList>
    </citation>
    <scope>NUCLEOTIDE SEQUENCE</scope>
    <source>
        <strain evidence="2">RS0144</strain>
    </source>
</reference>
<dbReference type="AlphaFoldDB" id="A0AAV5SIC7"/>
<dbReference type="EMBL" id="BTSX01000002">
    <property type="protein sequence ID" value="GMS82382.1"/>
    <property type="molecule type" value="Genomic_DNA"/>
</dbReference>
<comment type="caution">
    <text evidence="2">The sequence shown here is derived from an EMBL/GenBank/DDBJ whole genome shotgun (WGS) entry which is preliminary data.</text>
</comment>
<proteinExistence type="predicted"/>
<protein>
    <submittedName>
        <fullName evidence="2">Uncharacterized protein</fullName>
    </submittedName>
</protein>
<evidence type="ECO:0000313" key="2">
    <source>
        <dbReference type="EMBL" id="GMS82382.1"/>
    </source>
</evidence>
<dbReference type="Proteomes" id="UP001432027">
    <property type="component" value="Unassembled WGS sequence"/>
</dbReference>
<name>A0AAV5SIC7_9BILA</name>
<feature type="compositionally biased region" description="Basic and acidic residues" evidence="1">
    <location>
        <begin position="97"/>
        <end position="137"/>
    </location>
</feature>
<feature type="compositionally biased region" description="Basic and acidic residues" evidence="1">
    <location>
        <begin position="146"/>
        <end position="156"/>
    </location>
</feature>
<feature type="non-terminal residue" evidence="2">
    <location>
        <position position="1"/>
    </location>
</feature>
<evidence type="ECO:0000256" key="1">
    <source>
        <dbReference type="SAM" id="MobiDB-lite"/>
    </source>
</evidence>
<sequence length="170" mass="18524">ANASSLNDGAVAAVAANRRAANLPAQVVEKAQFETSPYEMNENPDLPPAPTQEHEPAPEPEAPSAPRTPIKDRPSKKKTATAETQIQDEDSVAKTPQPDEAKKEEQAVVKPKDTVADMPTAKKKEESAKKKSKKEPAARQPNTPELNEKEKADARRVRSAYKSDVLSDYE</sequence>
<accession>A0AAV5SIC7</accession>
<feature type="region of interest" description="Disordered" evidence="1">
    <location>
        <begin position="17"/>
        <end position="170"/>
    </location>
</feature>
<evidence type="ECO:0000313" key="3">
    <source>
        <dbReference type="Proteomes" id="UP001432027"/>
    </source>
</evidence>
<gene>
    <name evidence="2" type="ORF">PENTCL1PPCAC_4557</name>
</gene>
<organism evidence="2 3">
    <name type="scientific">Pristionchus entomophagus</name>
    <dbReference type="NCBI Taxonomy" id="358040"/>
    <lineage>
        <taxon>Eukaryota</taxon>
        <taxon>Metazoa</taxon>
        <taxon>Ecdysozoa</taxon>
        <taxon>Nematoda</taxon>
        <taxon>Chromadorea</taxon>
        <taxon>Rhabditida</taxon>
        <taxon>Rhabditina</taxon>
        <taxon>Diplogasteromorpha</taxon>
        <taxon>Diplogasteroidea</taxon>
        <taxon>Neodiplogasteridae</taxon>
        <taxon>Pristionchus</taxon>
    </lineage>
</organism>